<protein>
    <submittedName>
        <fullName evidence="4">Receptor L-domain domain-containing protein</fullName>
    </submittedName>
</protein>
<evidence type="ECO:0000313" key="2">
    <source>
        <dbReference type="EMBL" id="VDM32288.1"/>
    </source>
</evidence>
<dbReference type="WBParaSite" id="TTAC_0000784101-mRNA-1">
    <property type="protein sequence ID" value="TTAC_0000784101-mRNA-1"/>
    <property type="gene ID" value="TTAC_0000784101"/>
</dbReference>
<reference evidence="4" key="1">
    <citation type="submission" date="2017-02" db="UniProtKB">
        <authorList>
            <consortium name="WormBaseParasite"/>
        </authorList>
    </citation>
    <scope>IDENTIFICATION</scope>
</reference>
<dbReference type="Proteomes" id="UP000274429">
    <property type="component" value="Unassembled WGS sequence"/>
</dbReference>
<dbReference type="EMBL" id="UYWX01020409">
    <property type="protein sequence ID" value="VDM32288.1"/>
    <property type="molecule type" value="Genomic_DNA"/>
</dbReference>
<keyword evidence="1" id="KW-1133">Transmembrane helix</keyword>
<keyword evidence="3" id="KW-1185">Reference proteome</keyword>
<organism evidence="4">
    <name type="scientific">Hydatigena taeniaeformis</name>
    <name type="common">Feline tapeworm</name>
    <name type="synonym">Taenia taeniaeformis</name>
    <dbReference type="NCBI Taxonomy" id="6205"/>
    <lineage>
        <taxon>Eukaryota</taxon>
        <taxon>Metazoa</taxon>
        <taxon>Spiralia</taxon>
        <taxon>Lophotrochozoa</taxon>
        <taxon>Platyhelminthes</taxon>
        <taxon>Cestoda</taxon>
        <taxon>Eucestoda</taxon>
        <taxon>Cyclophyllidea</taxon>
        <taxon>Taeniidae</taxon>
        <taxon>Hydatigera</taxon>
    </lineage>
</organism>
<dbReference type="OrthoDB" id="6273080at2759"/>
<keyword evidence="1" id="KW-0812">Transmembrane</keyword>
<keyword evidence="1" id="KW-0472">Membrane</keyword>
<evidence type="ECO:0000256" key="1">
    <source>
        <dbReference type="SAM" id="Phobius"/>
    </source>
</evidence>
<gene>
    <name evidence="2" type="ORF">TTAC_LOCUS7826</name>
</gene>
<reference evidence="2 3" key="2">
    <citation type="submission" date="2018-11" db="EMBL/GenBank/DDBJ databases">
        <authorList>
            <consortium name="Pathogen Informatics"/>
        </authorList>
    </citation>
    <scope>NUCLEOTIDE SEQUENCE [LARGE SCALE GENOMIC DNA]</scope>
</reference>
<evidence type="ECO:0000313" key="3">
    <source>
        <dbReference type="Proteomes" id="UP000274429"/>
    </source>
</evidence>
<proteinExistence type="predicted"/>
<evidence type="ECO:0000313" key="4">
    <source>
        <dbReference type="WBParaSite" id="TTAC_0000784101-mRNA-1"/>
    </source>
</evidence>
<sequence length="316" mass="35211">MLRCASNRENLPASSFNPVPCHRVDDTVRIGDSNTLTKIQEISEFAQMTIEPYGLSQLQDGGRVAILQLNLPLKAKLLDSLVFVGLPDLKTLHAWRAPIALESCSLAGLPWLEHLVINCSSTFDRFLTFGSAFKSIRLIGCLGRPLQFICSQCIQRPEFILLRILPGPPSTRDVVGFDRWSNSTQSTSSLSLQTCRPGVCSDDHLCRHNYPLKMARSYPVQAFSPMPSTIPLPSPSTSPPQFKSGHRFFTLFLPALLVLFAVSCGTCILMSLRISRALERKRYRHRGQDHALIDVHTPQTSNWTNSVPLNNLEAKV</sequence>
<name>A0A0R3X3C3_HYDTA</name>
<dbReference type="AlphaFoldDB" id="A0A0R3X3C3"/>
<feature type="transmembrane region" description="Helical" evidence="1">
    <location>
        <begin position="248"/>
        <end position="272"/>
    </location>
</feature>
<accession>A0A0R3X3C3</accession>